<dbReference type="EMBL" id="BPLR01008340">
    <property type="protein sequence ID" value="GIY24029.1"/>
    <property type="molecule type" value="Genomic_DNA"/>
</dbReference>
<keyword evidence="2" id="KW-1185">Reference proteome</keyword>
<dbReference type="AlphaFoldDB" id="A0AAV4RSA4"/>
<accession>A0AAV4RSA4</accession>
<evidence type="ECO:0000313" key="2">
    <source>
        <dbReference type="Proteomes" id="UP001054945"/>
    </source>
</evidence>
<proteinExistence type="predicted"/>
<protein>
    <submittedName>
        <fullName evidence="1">Uncharacterized protein</fullName>
    </submittedName>
</protein>
<comment type="caution">
    <text evidence="1">The sequence shown here is derived from an EMBL/GenBank/DDBJ whole genome shotgun (WGS) entry which is preliminary data.</text>
</comment>
<dbReference type="Proteomes" id="UP001054945">
    <property type="component" value="Unassembled WGS sequence"/>
</dbReference>
<organism evidence="1 2">
    <name type="scientific">Caerostris extrusa</name>
    <name type="common">Bark spider</name>
    <name type="synonym">Caerostris bankana</name>
    <dbReference type="NCBI Taxonomy" id="172846"/>
    <lineage>
        <taxon>Eukaryota</taxon>
        <taxon>Metazoa</taxon>
        <taxon>Ecdysozoa</taxon>
        <taxon>Arthropoda</taxon>
        <taxon>Chelicerata</taxon>
        <taxon>Arachnida</taxon>
        <taxon>Araneae</taxon>
        <taxon>Araneomorphae</taxon>
        <taxon>Entelegynae</taxon>
        <taxon>Araneoidea</taxon>
        <taxon>Araneidae</taxon>
        <taxon>Caerostris</taxon>
    </lineage>
</organism>
<evidence type="ECO:0000313" key="1">
    <source>
        <dbReference type="EMBL" id="GIY24029.1"/>
    </source>
</evidence>
<sequence>MRSLDTTGLKGLTSGLEIREGIPSRIMEISPHDIRSNTRVCSSTLQNKNLLRTSVDVQGFGNTFRHASEILAIGL</sequence>
<name>A0AAV4RSA4_CAEEX</name>
<reference evidence="1 2" key="1">
    <citation type="submission" date="2021-06" db="EMBL/GenBank/DDBJ databases">
        <title>Caerostris extrusa draft genome.</title>
        <authorList>
            <person name="Kono N."/>
            <person name="Arakawa K."/>
        </authorList>
    </citation>
    <scope>NUCLEOTIDE SEQUENCE [LARGE SCALE GENOMIC DNA]</scope>
</reference>
<gene>
    <name evidence="1" type="ORF">CEXT_148821</name>
</gene>